<gene>
    <name evidence="8" type="primary">LOC112462225</name>
</gene>
<evidence type="ECO:0000313" key="8">
    <source>
        <dbReference type="RefSeq" id="XP_024883643.1"/>
    </source>
</evidence>
<organism evidence="7 8">
    <name type="scientific">Temnothorax curvispinosus</name>
    <dbReference type="NCBI Taxonomy" id="300111"/>
    <lineage>
        <taxon>Eukaryota</taxon>
        <taxon>Metazoa</taxon>
        <taxon>Ecdysozoa</taxon>
        <taxon>Arthropoda</taxon>
        <taxon>Hexapoda</taxon>
        <taxon>Insecta</taxon>
        <taxon>Pterygota</taxon>
        <taxon>Neoptera</taxon>
        <taxon>Endopterygota</taxon>
        <taxon>Hymenoptera</taxon>
        <taxon>Apocrita</taxon>
        <taxon>Aculeata</taxon>
        <taxon>Formicoidea</taxon>
        <taxon>Formicidae</taxon>
        <taxon>Myrmicinae</taxon>
        <taxon>Temnothorax</taxon>
    </lineage>
</organism>
<reference evidence="8" key="1">
    <citation type="submission" date="2025-08" db="UniProtKB">
        <authorList>
            <consortium name="RefSeq"/>
        </authorList>
    </citation>
    <scope>IDENTIFICATION</scope>
    <source>
        <tissue evidence="8">Whole body</tissue>
    </source>
</reference>
<evidence type="ECO:0000256" key="5">
    <source>
        <dbReference type="PROSITE-ProRule" id="PRU00309"/>
    </source>
</evidence>
<feature type="domain" description="THAP-type" evidence="6">
    <location>
        <begin position="1"/>
        <end position="78"/>
    </location>
</feature>
<dbReference type="GeneID" id="112462225"/>
<keyword evidence="7" id="KW-1185">Reference proteome</keyword>
<evidence type="ECO:0000256" key="2">
    <source>
        <dbReference type="ARBA" id="ARBA00022771"/>
    </source>
</evidence>
<dbReference type="PROSITE" id="PS50950">
    <property type="entry name" value="ZF_THAP"/>
    <property type="match status" value="1"/>
</dbReference>
<dbReference type="GO" id="GO:0008270">
    <property type="term" value="F:zinc ion binding"/>
    <property type="evidence" value="ECO:0007669"/>
    <property type="project" value="UniProtKB-KW"/>
</dbReference>
<evidence type="ECO:0000256" key="1">
    <source>
        <dbReference type="ARBA" id="ARBA00022723"/>
    </source>
</evidence>
<dbReference type="SUPFAM" id="SSF57716">
    <property type="entry name" value="Glucocorticoid receptor-like (DNA-binding domain)"/>
    <property type="match status" value="1"/>
</dbReference>
<dbReference type="OrthoDB" id="7312725at2759"/>
<dbReference type="InterPro" id="IPR006612">
    <property type="entry name" value="THAP_Znf"/>
</dbReference>
<keyword evidence="2 5" id="KW-0863">Zinc-finger</keyword>
<dbReference type="InterPro" id="IPR052224">
    <property type="entry name" value="THAP_domain_protein"/>
</dbReference>
<dbReference type="GO" id="GO:0003677">
    <property type="term" value="F:DNA binding"/>
    <property type="evidence" value="ECO:0007669"/>
    <property type="project" value="UniProtKB-UniRule"/>
</dbReference>
<evidence type="ECO:0000259" key="6">
    <source>
        <dbReference type="PROSITE" id="PS50950"/>
    </source>
</evidence>
<keyword evidence="4 5" id="KW-0238">DNA-binding</keyword>
<sequence>MIWCSAPFCNNSTAKGYICKTFPKNPERRAQWVANMNVKNWIPTDRSYLCEVHFSPEMWERRSDKKPKLKPNAVPTIFGYWLTEKTAFRQTEDELPLTNSTQNEQNFAESVLNEEQNVTDQEHQTAAKQERKKKLEKALDIQTKRLLRIQRQSKALKDMVRRLKYVISQDKYRTALKMVFNEDQIKALCNKRRTVKNWSNKTVERALQLKFICGTSGYEELLRQNMPFPSMRTLRRKLENLKFESGISKEMLDFLKLKVPNLENDTARGAVEPYPDLR</sequence>
<dbReference type="PANTHER" id="PTHR46927:SF3">
    <property type="entry name" value="THAP-TYPE DOMAIN-CONTAINING PROTEIN"/>
    <property type="match status" value="1"/>
</dbReference>
<dbReference type="SMART" id="SM00980">
    <property type="entry name" value="THAP"/>
    <property type="match status" value="1"/>
</dbReference>
<evidence type="ECO:0000313" key="7">
    <source>
        <dbReference type="Proteomes" id="UP000504618"/>
    </source>
</evidence>
<proteinExistence type="predicted"/>
<dbReference type="AlphaFoldDB" id="A0A6J1QNX4"/>
<dbReference type="Proteomes" id="UP000504618">
    <property type="component" value="Unplaced"/>
</dbReference>
<name>A0A6J1QNX4_9HYME</name>
<dbReference type="RefSeq" id="XP_024883643.1">
    <property type="nucleotide sequence ID" value="XM_025027875.1"/>
</dbReference>
<accession>A0A6J1QNX4</accession>
<evidence type="ECO:0000256" key="4">
    <source>
        <dbReference type="ARBA" id="ARBA00023125"/>
    </source>
</evidence>
<evidence type="ECO:0000256" key="3">
    <source>
        <dbReference type="ARBA" id="ARBA00022833"/>
    </source>
</evidence>
<protein>
    <submittedName>
        <fullName evidence="8">THAP domain-containing protein 2-like</fullName>
    </submittedName>
</protein>
<keyword evidence="1" id="KW-0479">Metal-binding</keyword>
<dbReference type="PANTHER" id="PTHR46927">
    <property type="entry name" value="AGAP005574-PA"/>
    <property type="match status" value="1"/>
</dbReference>
<keyword evidence="3" id="KW-0862">Zinc</keyword>
<dbReference type="SMART" id="SM00692">
    <property type="entry name" value="DM3"/>
    <property type="match status" value="1"/>
</dbReference>
<dbReference type="Pfam" id="PF05485">
    <property type="entry name" value="THAP"/>
    <property type="match status" value="1"/>
</dbReference>